<evidence type="ECO:0000313" key="8">
    <source>
        <dbReference type="EMBL" id="TPX34170.1"/>
    </source>
</evidence>
<name>A0A507BXX4_9FUNG</name>
<evidence type="ECO:0000256" key="1">
    <source>
        <dbReference type="ARBA" id="ARBA00004141"/>
    </source>
</evidence>
<evidence type="ECO:0000256" key="2">
    <source>
        <dbReference type="ARBA" id="ARBA00022448"/>
    </source>
</evidence>
<dbReference type="GO" id="GO:0016020">
    <property type="term" value="C:membrane"/>
    <property type="evidence" value="ECO:0007669"/>
    <property type="project" value="UniProtKB-SubCell"/>
</dbReference>
<dbReference type="Proteomes" id="UP000319731">
    <property type="component" value="Unassembled WGS sequence"/>
</dbReference>
<dbReference type="SUPFAM" id="SSF103473">
    <property type="entry name" value="MFS general substrate transporter"/>
    <property type="match status" value="1"/>
</dbReference>
<keyword evidence="2" id="KW-0813">Transport</keyword>
<dbReference type="PANTHER" id="PTHR43791">
    <property type="entry name" value="PERMEASE-RELATED"/>
    <property type="match status" value="1"/>
</dbReference>
<keyword evidence="4 6" id="KW-1133">Transmembrane helix</keyword>
<organism evidence="8 9">
    <name type="scientific">Synchytrium microbalum</name>
    <dbReference type="NCBI Taxonomy" id="1806994"/>
    <lineage>
        <taxon>Eukaryota</taxon>
        <taxon>Fungi</taxon>
        <taxon>Fungi incertae sedis</taxon>
        <taxon>Chytridiomycota</taxon>
        <taxon>Chytridiomycota incertae sedis</taxon>
        <taxon>Chytridiomycetes</taxon>
        <taxon>Synchytriales</taxon>
        <taxon>Synchytriaceae</taxon>
        <taxon>Synchytrium</taxon>
    </lineage>
</organism>
<sequence>MADMEKDATKELISSTDFSTSEESALRRKYVKISGWFPSFANRVVRRLDSRLIPVALLMYVFAYLDRVNIGNARAYGLNVVTGLGQMERDNGMQGSDYNLALSLFFITYTAVEPFSNLILLRVPPRYFFSRIMISWGILAACMAASSSFASMLTIRLLLGAAEAGLLPGLAFWLSQWYKPNEIALRISFFYGGSALATAFSGLLATAIFYMDGAAHLAAWRWIFILEGVPSVIIGIFVIFAIPDYPETAKFLNERERDIAISRLRYDNPEYNTRRIDFKEIVATLKQWEVWVQLGVFFSCAIPAYSIVYFQPTILTYLGYSGVAAQWMSVPTAIWPAFTIMGTSALSDRIKDRSLVIIVNHLIAATGYIIMATTFIPGLSYAMIFLLGFAHPTVSLVHGWVANNQISPMRKAFAMGFINGVGNIGGALAGQVYRSPDAPHYVIGHSINAGILLLGACFALVARLSFRSKNRTLDTSDEKTLWRYTL</sequence>
<accession>A0A507BXX4</accession>
<feature type="transmembrane region" description="Helical" evidence="6">
    <location>
        <begin position="128"/>
        <end position="149"/>
    </location>
</feature>
<feature type="transmembrane region" description="Helical" evidence="6">
    <location>
        <begin position="323"/>
        <end position="343"/>
    </location>
</feature>
<keyword evidence="5 6" id="KW-0472">Membrane</keyword>
<dbReference type="STRING" id="1806994.A0A507BXX4"/>
<feature type="transmembrane region" description="Helical" evidence="6">
    <location>
        <begin position="187"/>
        <end position="210"/>
    </location>
</feature>
<dbReference type="InterPro" id="IPR036259">
    <property type="entry name" value="MFS_trans_sf"/>
</dbReference>
<evidence type="ECO:0000256" key="3">
    <source>
        <dbReference type="ARBA" id="ARBA00022692"/>
    </source>
</evidence>
<feature type="transmembrane region" description="Helical" evidence="6">
    <location>
        <begin position="48"/>
        <end position="65"/>
    </location>
</feature>
<gene>
    <name evidence="8" type="ORF">SmJEL517_g03150</name>
</gene>
<proteinExistence type="predicted"/>
<reference evidence="8 9" key="1">
    <citation type="journal article" date="2019" name="Sci. Rep.">
        <title>Comparative genomics of chytrid fungi reveal insights into the obligate biotrophic and pathogenic lifestyle of Synchytrium endobioticum.</title>
        <authorList>
            <person name="van de Vossenberg B.T.L.H."/>
            <person name="Warris S."/>
            <person name="Nguyen H.D.T."/>
            <person name="van Gent-Pelzer M.P.E."/>
            <person name="Joly D.L."/>
            <person name="van de Geest H.C."/>
            <person name="Bonants P.J.M."/>
            <person name="Smith D.S."/>
            <person name="Levesque C.A."/>
            <person name="van der Lee T.A.J."/>
        </authorList>
    </citation>
    <scope>NUCLEOTIDE SEQUENCE [LARGE SCALE GENOMIC DNA]</scope>
    <source>
        <strain evidence="8 9">JEL517</strain>
    </source>
</reference>
<feature type="transmembrane region" description="Helical" evidence="6">
    <location>
        <begin position="355"/>
        <end position="376"/>
    </location>
</feature>
<evidence type="ECO:0000256" key="5">
    <source>
        <dbReference type="ARBA" id="ARBA00023136"/>
    </source>
</evidence>
<evidence type="ECO:0000313" key="9">
    <source>
        <dbReference type="Proteomes" id="UP000319731"/>
    </source>
</evidence>
<dbReference type="EMBL" id="QEAO01000015">
    <property type="protein sequence ID" value="TPX34170.1"/>
    <property type="molecule type" value="Genomic_DNA"/>
</dbReference>
<feature type="transmembrane region" description="Helical" evidence="6">
    <location>
        <begin position="155"/>
        <end position="175"/>
    </location>
</feature>
<dbReference type="RefSeq" id="XP_031024967.1">
    <property type="nucleotide sequence ID" value="XM_031169078.1"/>
</dbReference>
<dbReference type="PROSITE" id="PS50850">
    <property type="entry name" value="MFS"/>
    <property type="match status" value="1"/>
</dbReference>
<evidence type="ECO:0000256" key="6">
    <source>
        <dbReference type="SAM" id="Phobius"/>
    </source>
</evidence>
<dbReference type="PANTHER" id="PTHR43791:SF36">
    <property type="entry name" value="TRANSPORTER, PUTATIVE (AFU_ORTHOLOGUE AFUA_6G08340)-RELATED"/>
    <property type="match status" value="1"/>
</dbReference>
<protein>
    <recommendedName>
        <fullName evidence="7">Major facilitator superfamily (MFS) profile domain-containing protein</fullName>
    </recommendedName>
</protein>
<feature type="transmembrane region" description="Helical" evidence="6">
    <location>
        <begin position="100"/>
        <end position="121"/>
    </location>
</feature>
<feature type="transmembrane region" description="Helical" evidence="6">
    <location>
        <begin position="445"/>
        <end position="466"/>
    </location>
</feature>
<dbReference type="GO" id="GO:0022857">
    <property type="term" value="F:transmembrane transporter activity"/>
    <property type="evidence" value="ECO:0007669"/>
    <property type="project" value="InterPro"/>
</dbReference>
<comment type="caution">
    <text evidence="8">The sequence shown here is derived from an EMBL/GenBank/DDBJ whole genome shotgun (WGS) entry which is preliminary data.</text>
</comment>
<keyword evidence="3 6" id="KW-0812">Transmembrane</keyword>
<feature type="transmembrane region" description="Helical" evidence="6">
    <location>
        <begin position="413"/>
        <end position="433"/>
    </location>
</feature>
<dbReference type="InterPro" id="IPR011701">
    <property type="entry name" value="MFS"/>
</dbReference>
<evidence type="ECO:0000259" key="7">
    <source>
        <dbReference type="PROSITE" id="PS50850"/>
    </source>
</evidence>
<dbReference type="GeneID" id="42004375"/>
<dbReference type="AlphaFoldDB" id="A0A507BXX4"/>
<dbReference type="FunFam" id="1.20.1250.20:FF:000013">
    <property type="entry name" value="MFS general substrate transporter"/>
    <property type="match status" value="1"/>
</dbReference>
<feature type="transmembrane region" description="Helical" evidence="6">
    <location>
        <begin position="382"/>
        <end position="401"/>
    </location>
</feature>
<comment type="subcellular location">
    <subcellularLocation>
        <location evidence="1">Membrane</location>
        <topology evidence="1">Multi-pass membrane protein</topology>
    </subcellularLocation>
</comment>
<dbReference type="OrthoDB" id="3639251at2759"/>
<feature type="domain" description="Major facilitator superfamily (MFS) profile" evidence="7">
    <location>
        <begin position="52"/>
        <end position="473"/>
    </location>
</feature>
<dbReference type="Gene3D" id="1.20.1250.20">
    <property type="entry name" value="MFS general substrate transporter like domains"/>
    <property type="match status" value="2"/>
</dbReference>
<dbReference type="Pfam" id="PF07690">
    <property type="entry name" value="MFS_1"/>
    <property type="match status" value="1"/>
</dbReference>
<evidence type="ECO:0000256" key="4">
    <source>
        <dbReference type="ARBA" id="ARBA00022989"/>
    </source>
</evidence>
<feature type="transmembrane region" description="Helical" evidence="6">
    <location>
        <begin position="290"/>
        <end position="311"/>
    </location>
</feature>
<dbReference type="InterPro" id="IPR020846">
    <property type="entry name" value="MFS_dom"/>
</dbReference>
<dbReference type="FunFam" id="1.20.1250.20:FF:000018">
    <property type="entry name" value="MFS transporter permease"/>
    <property type="match status" value="1"/>
</dbReference>
<keyword evidence="9" id="KW-1185">Reference proteome</keyword>
<feature type="transmembrane region" description="Helical" evidence="6">
    <location>
        <begin position="222"/>
        <end position="242"/>
    </location>
</feature>